<keyword evidence="2" id="KW-0812">Transmembrane</keyword>
<dbReference type="HOGENOM" id="CLU_062329_2_0_1"/>
<name>A0A0E0L2Y8_ORYPU</name>
<proteinExistence type="predicted"/>
<keyword evidence="2" id="KW-1133">Transmembrane helix</keyword>
<sequence>MDKKVVMVSAAVGSLGLLRRHPGVLRRGHSTQSPRRPSAAVAAASCKSRAVPSETKWIVGIVCAVVSWFVDVTAGADLTCHRRLAVRYPPVHAEADRVDVQDNGGVARVGAVRGGRGVERQRGEGHGAGVLNYVLKDGIFACAAVLALAATALGIASYVTLRRQPNEAQAPKPGEQPAPAAGIAMGHPAQFSPPASAPPRRRHSKEGTDEH</sequence>
<dbReference type="Gramene" id="OPUNC05G15660.1">
    <property type="protein sequence ID" value="OPUNC05G15660.1"/>
    <property type="gene ID" value="OPUNC05G15660"/>
</dbReference>
<keyword evidence="4" id="KW-1185">Reference proteome</keyword>
<accession>A0A0E0L2Y8</accession>
<reference evidence="3" key="2">
    <citation type="submission" date="2018-05" db="EMBL/GenBank/DDBJ databases">
        <title>OpunRS2 (Oryza punctata Reference Sequence Version 2).</title>
        <authorList>
            <person name="Zhang J."/>
            <person name="Kudrna D."/>
            <person name="Lee S."/>
            <person name="Talag J."/>
            <person name="Welchert J."/>
            <person name="Wing R.A."/>
        </authorList>
    </citation>
    <scope>NUCLEOTIDE SEQUENCE [LARGE SCALE GENOMIC DNA]</scope>
</reference>
<dbReference type="AlphaFoldDB" id="A0A0E0L2Y8"/>
<dbReference type="EnsemblPlants" id="OPUNC05G15660.1">
    <property type="protein sequence ID" value="OPUNC05G15660.1"/>
    <property type="gene ID" value="OPUNC05G15660"/>
</dbReference>
<evidence type="ECO:0000256" key="2">
    <source>
        <dbReference type="SAM" id="Phobius"/>
    </source>
</evidence>
<feature type="region of interest" description="Disordered" evidence="1">
    <location>
        <begin position="166"/>
        <end position="211"/>
    </location>
</feature>
<keyword evidence="2" id="KW-0472">Membrane</keyword>
<evidence type="ECO:0000313" key="3">
    <source>
        <dbReference type="EnsemblPlants" id="OPUNC05G15660.1"/>
    </source>
</evidence>
<evidence type="ECO:0000256" key="1">
    <source>
        <dbReference type="SAM" id="MobiDB-lite"/>
    </source>
</evidence>
<evidence type="ECO:0000313" key="4">
    <source>
        <dbReference type="Proteomes" id="UP000026962"/>
    </source>
</evidence>
<dbReference type="Proteomes" id="UP000026962">
    <property type="component" value="Chromosome 5"/>
</dbReference>
<dbReference type="STRING" id="4537.A0A0E0L2Y8"/>
<organism evidence="3">
    <name type="scientific">Oryza punctata</name>
    <name type="common">Red rice</name>
    <dbReference type="NCBI Taxonomy" id="4537"/>
    <lineage>
        <taxon>Eukaryota</taxon>
        <taxon>Viridiplantae</taxon>
        <taxon>Streptophyta</taxon>
        <taxon>Embryophyta</taxon>
        <taxon>Tracheophyta</taxon>
        <taxon>Spermatophyta</taxon>
        <taxon>Magnoliopsida</taxon>
        <taxon>Liliopsida</taxon>
        <taxon>Poales</taxon>
        <taxon>Poaceae</taxon>
        <taxon>BOP clade</taxon>
        <taxon>Oryzoideae</taxon>
        <taxon>Oryzeae</taxon>
        <taxon>Oryzinae</taxon>
        <taxon>Oryza</taxon>
    </lineage>
</organism>
<reference evidence="3" key="1">
    <citation type="submission" date="2015-04" db="UniProtKB">
        <authorList>
            <consortium name="EnsemblPlants"/>
        </authorList>
    </citation>
    <scope>IDENTIFICATION</scope>
</reference>
<protein>
    <submittedName>
        <fullName evidence="3">Uncharacterized protein</fullName>
    </submittedName>
</protein>
<feature type="transmembrane region" description="Helical" evidence="2">
    <location>
        <begin position="138"/>
        <end position="161"/>
    </location>
</feature>